<feature type="domain" description="Mannosyl-glycoprotein endo-beta-N-acetylglucosamidase-like" evidence="4">
    <location>
        <begin position="96"/>
        <end position="229"/>
    </location>
</feature>
<dbReference type="InterPro" id="IPR002901">
    <property type="entry name" value="MGlyc_endo_b_GlcNAc-like_dom"/>
</dbReference>
<dbReference type="GO" id="GO:0004040">
    <property type="term" value="F:amidase activity"/>
    <property type="evidence" value="ECO:0007669"/>
    <property type="project" value="InterPro"/>
</dbReference>
<comment type="similarity">
    <text evidence="1">Belongs to the glycosyl hydrolase 73 family.</text>
</comment>
<dbReference type="AlphaFoldDB" id="A0A890E5H6"/>
<dbReference type="RefSeq" id="WP_002333391.1">
    <property type="nucleotide sequence ID" value="NZ_CP068249.1"/>
</dbReference>
<keyword evidence="5" id="KW-0614">Plasmid</keyword>
<dbReference type="PANTHER" id="PTHR21666:SF270">
    <property type="entry name" value="MUREIN HYDROLASE ACTIVATOR ENVC"/>
    <property type="match status" value="1"/>
</dbReference>
<proteinExistence type="inferred from homology"/>
<geneLocation type="plasmid" evidence="5">
    <name>pT90-5</name>
</geneLocation>
<evidence type="ECO:0000313" key="5">
    <source>
        <dbReference type="EMBL" id="QRG52344.1"/>
    </source>
</evidence>
<dbReference type="Pfam" id="PF01551">
    <property type="entry name" value="Peptidase_M23"/>
    <property type="match status" value="1"/>
</dbReference>
<protein>
    <submittedName>
        <fullName evidence="5">Glucosaminidase domain-containing protein</fullName>
    </submittedName>
</protein>
<dbReference type="InterPro" id="IPR011055">
    <property type="entry name" value="Dup_hybrid_motif"/>
</dbReference>
<dbReference type="Gene3D" id="2.70.70.10">
    <property type="entry name" value="Glucose Permease (Domain IIA)"/>
    <property type="match status" value="1"/>
</dbReference>
<dbReference type="GO" id="GO:0004222">
    <property type="term" value="F:metalloendopeptidase activity"/>
    <property type="evidence" value="ECO:0007669"/>
    <property type="project" value="TreeGrafter"/>
</dbReference>
<evidence type="ECO:0000256" key="1">
    <source>
        <dbReference type="ARBA" id="ARBA00010266"/>
    </source>
</evidence>
<reference evidence="5" key="1">
    <citation type="submission" date="2021-01" db="EMBL/GenBank/DDBJ databases">
        <title>Enterococcus faecalis.</title>
        <authorList>
            <person name="Du X."/>
            <person name="Wang N."/>
        </authorList>
    </citation>
    <scope>NUCLEOTIDE SEQUENCE</scope>
    <source>
        <strain evidence="5">T90-5</strain>
        <plasmid evidence="5">pT90-5</plasmid>
    </source>
</reference>
<feature type="domain" description="M23ase beta-sheet core" evidence="3">
    <location>
        <begin position="287"/>
        <end position="366"/>
    </location>
</feature>
<feature type="transmembrane region" description="Helical" evidence="2">
    <location>
        <begin position="21"/>
        <end position="49"/>
    </location>
</feature>
<evidence type="ECO:0000259" key="4">
    <source>
        <dbReference type="Pfam" id="PF01832"/>
    </source>
</evidence>
<dbReference type="EMBL" id="CP069130">
    <property type="protein sequence ID" value="QRG52344.1"/>
    <property type="molecule type" value="Genomic_DNA"/>
</dbReference>
<dbReference type="Gene3D" id="1.10.530.10">
    <property type="match status" value="1"/>
</dbReference>
<organism evidence="5">
    <name type="scientific">Enterococcus faecalis</name>
    <name type="common">Streptococcus faecalis</name>
    <dbReference type="NCBI Taxonomy" id="1351"/>
    <lineage>
        <taxon>Bacteria</taxon>
        <taxon>Bacillati</taxon>
        <taxon>Bacillota</taxon>
        <taxon>Bacilli</taxon>
        <taxon>Lactobacillales</taxon>
        <taxon>Enterococcaceae</taxon>
        <taxon>Enterococcus</taxon>
    </lineage>
</organism>
<dbReference type="InterPro" id="IPR050570">
    <property type="entry name" value="Cell_wall_metabolism_enzyme"/>
</dbReference>
<keyword evidence="2" id="KW-1133">Transmembrane helix</keyword>
<keyword evidence="2" id="KW-0472">Membrane</keyword>
<dbReference type="InterPro" id="IPR016047">
    <property type="entry name" value="M23ase_b-sheet_dom"/>
</dbReference>
<dbReference type="PANTHER" id="PTHR21666">
    <property type="entry name" value="PEPTIDASE-RELATED"/>
    <property type="match status" value="1"/>
</dbReference>
<keyword evidence="2" id="KW-0812">Transmembrane</keyword>
<sequence length="405" mass="43643">MENQNESLIKQYVKRRAKRRLFLWLFGTSAGLITILITVYVTLFLILAAGSIDNSDSDSSSGGEAFGEAFTGEYSEGLPIYKEIKGRGPFSDEIAQYAVGAAVKYKLLPSVILSQYGYESAFGTSASARNDLNYFGITWFDGCLFPKGTARGIGGIEGGWYMKFPNSKAAFSYYGFMVATQSNFNACVGNKSPGASLLILGRGGYAAAGITEDSPYYTGCMSIITSNKLTEYDEFAIKHWGEGNNNNGTITGEWTNPFPGSSLDKSSFSGGQLFGTNPGGEFRPNGFHDGLDFGSVDHPGSEIHAVHGGKVVYVGNPGISGLGACVIVINYDGLNMVYQEFANSTGNSRVKVGDQVKVGQVIGIRDTAHLHLGFTRMDWRQAQGHAFTDDGTWIDPLPFLNSSKK</sequence>
<dbReference type="CDD" id="cd12797">
    <property type="entry name" value="M23_peptidase"/>
    <property type="match status" value="1"/>
</dbReference>
<name>A0A890E5H6_ENTFL</name>
<gene>
    <name evidence="5" type="ORF">JG570_00315</name>
</gene>
<evidence type="ECO:0000256" key="2">
    <source>
        <dbReference type="SAM" id="Phobius"/>
    </source>
</evidence>
<evidence type="ECO:0000259" key="3">
    <source>
        <dbReference type="Pfam" id="PF01551"/>
    </source>
</evidence>
<accession>A0A890E5H6</accession>
<dbReference type="Pfam" id="PF01832">
    <property type="entry name" value="Glucosaminidase"/>
    <property type="match status" value="1"/>
</dbReference>
<dbReference type="SUPFAM" id="SSF51261">
    <property type="entry name" value="Duplicated hybrid motif"/>
    <property type="match status" value="1"/>
</dbReference>